<accession>A0A418V9B3</accession>
<organism evidence="2 3">
    <name type="scientific">Deinococcus cavernae</name>
    <dbReference type="NCBI Taxonomy" id="2320857"/>
    <lineage>
        <taxon>Bacteria</taxon>
        <taxon>Thermotogati</taxon>
        <taxon>Deinococcota</taxon>
        <taxon>Deinococci</taxon>
        <taxon>Deinococcales</taxon>
        <taxon>Deinococcaceae</taxon>
        <taxon>Deinococcus</taxon>
    </lineage>
</organism>
<dbReference type="Proteomes" id="UP000286287">
    <property type="component" value="Unassembled WGS sequence"/>
</dbReference>
<evidence type="ECO:0000313" key="3">
    <source>
        <dbReference type="Proteomes" id="UP000286287"/>
    </source>
</evidence>
<evidence type="ECO:0000259" key="1">
    <source>
        <dbReference type="PROSITE" id="PS51340"/>
    </source>
</evidence>
<dbReference type="RefSeq" id="WP_119765035.1">
    <property type="nucleotide sequence ID" value="NZ_QYUJ01000014.1"/>
</dbReference>
<dbReference type="InterPro" id="IPR005303">
    <property type="entry name" value="MOCOS_middle"/>
</dbReference>
<dbReference type="GO" id="GO:0030151">
    <property type="term" value="F:molybdenum ion binding"/>
    <property type="evidence" value="ECO:0007669"/>
    <property type="project" value="InterPro"/>
</dbReference>
<dbReference type="EMBL" id="QYUJ01000014">
    <property type="protein sequence ID" value="RJF72669.1"/>
    <property type="molecule type" value="Genomic_DNA"/>
</dbReference>
<dbReference type="Gene3D" id="2.40.33.20">
    <property type="entry name" value="PK beta-barrel domain-like"/>
    <property type="match status" value="1"/>
</dbReference>
<gene>
    <name evidence="2" type="ORF">D3875_15090</name>
</gene>
<sequence length="236" mass="26160">MPEPVGHVTELFRYPIKSVGGEHLTQTNVTERGLTGDRFWAVEDENGKFGSGKSTRRFRQMNGLLNFRAFSRGETPVLVRPDGTELDAISDEAATILSEHTGKTISVTPERGISHFDEGAIHFITTSALSLLRDKHGSDVDVRRFRPNIVLDTGTQPRHLEADWLGQRLSIGASLVLEVAYLMPRCVMVNMAQHDLGEDNHVLKTISKINPEVCFGAFARVIRTGQIRLGDTAQLI</sequence>
<dbReference type="AlphaFoldDB" id="A0A418V9B3"/>
<dbReference type="GO" id="GO:0030170">
    <property type="term" value="F:pyridoxal phosphate binding"/>
    <property type="evidence" value="ECO:0007669"/>
    <property type="project" value="InterPro"/>
</dbReference>
<dbReference type="PROSITE" id="PS51340">
    <property type="entry name" value="MOSC"/>
    <property type="match status" value="1"/>
</dbReference>
<dbReference type="OrthoDB" id="581532at2"/>
<feature type="domain" description="MOSC" evidence="1">
    <location>
        <begin position="75"/>
        <end position="236"/>
    </location>
</feature>
<protein>
    <submittedName>
        <fullName evidence="2">MOSC domain-containing protein</fullName>
    </submittedName>
</protein>
<dbReference type="InterPro" id="IPR011037">
    <property type="entry name" value="Pyrv_Knase-like_insert_dom_sf"/>
</dbReference>
<dbReference type="SUPFAM" id="SSF50800">
    <property type="entry name" value="PK beta-barrel domain-like"/>
    <property type="match status" value="1"/>
</dbReference>
<dbReference type="Pfam" id="PF03476">
    <property type="entry name" value="MOSC_N"/>
    <property type="match status" value="1"/>
</dbReference>
<keyword evidence="3" id="KW-1185">Reference proteome</keyword>
<dbReference type="InterPro" id="IPR005302">
    <property type="entry name" value="MoCF_Sase_C"/>
</dbReference>
<reference evidence="2 3" key="1">
    <citation type="submission" date="2018-09" db="EMBL/GenBank/DDBJ databases">
        <authorList>
            <person name="Zhu H."/>
        </authorList>
    </citation>
    <scope>NUCLEOTIDE SEQUENCE [LARGE SCALE GENOMIC DNA]</scope>
    <source>
        <strain evidence="2 3">K2S05-167</strain>
    </source>
</reference>
<dbReference type="GO" id="GO:0003824">
    <property type="term" value="F:catalytic activity"/>
    <property type="evidence" value="ECO:0007669"/>
    <property type="project" value="InterPro"/>
</dbReference>
<evidence type="ECO:0000313" key="2">
    <source>
        <dbReference type="EMBL" id="RJF72669.1"/>
    </source>
</evidence>
<dbReference type="Pfam" id="PF03473">
    <property type="entry name" value="MOSC"/>
    <property type="match status" value="1"/>
</dbReference>
<name>A0A418V9B3_9DEIO</name>
<comment type="caution">
    <text evidence="2">The sequence shown here is derived from an EMBL/GenBank/DDBJ whole genome shotgun (WGS) entry which is preliminary data.</text>
</comment>
<proteinExistence type="predicted"/>